<dbReference type="CDD" id="cd21693">
    <property type="entry name" value="GINS_B_Psf3"/>
    <property type="match status" value="1"/>
</dbReference>
<comment type="similarity">
    <text evidence="2 6">Belongs to the GINS3/PSF3 family.</text>
</comment>
<dbReference type="CDD" id="cd11713">
    <property type="entry name" value="GINS_A_psf3"/>
    <property type="match status" value="1"/>
</dbReference>
<reference evidence="9 10" key="1">
    <citation type="submission" date="2009-11" db="EMBL/GenBank/DDBJ databases">
        <title>Annotation of Allomyces macrogynus ATCC 38327.</title>
        <authorList>
            <consortium name="The Broad Institute Genome Sequencing Platform"/>
            <person name="Russ C."/>
            <person name="Cuomo C."/>
            <person name="Burger G."/>
            <person name="Gray M.W."/>
            <person name="Holland P.W.H."/>
            <person name="King N."/>
            <person name="Lang F.B.F."/>
            <person name="Roger A.J."/>
            <person name="Ruiz-Trillo I."/>
            <person name="Young S.K."/>
            <person name="Zeng Q."/>
            <person name="Gargeya S."/>
            <person name="Fitzgerald M."/>
            <person name="Haas B."/>
            <person name="Abouelleil A."/>
            <person name="Alvarado L."/>
            <person name="Arachchi H.M."/>
            <person name="Berlin A."/>
            <person name="Chapman S.B."/>
            <person name="Gearin G."/>
            <person name="Goldberg J."/>
            <person name="Griggs A."/>
            <person name="Gujja S."/>
            <person name="Hansen M."/>
            <person name="Heiman D."/>
            <person name="Howarth C."/>
            <person name="Larimer J."/>
            <person name="Lui A."/>
            <person name="MacDonald P.J.P."/>
            <person name="McCowen C."/>
            <person name="Montmayeur A."/>
            <person name="Murphy C."/>
            <person name="Neiman D."/>
            <person name="Pearson M."/>
            <person name="Priest M."/>
            <person name="Roberts A."/>
            <person name="Saif S."/>
            <person name="Shea T."/>
            <person name="Sisk P."/>
            <person name="Stolte C."/>
            <person name="Sykes S."/>
            <person name="Wortman J."/>
            <person name="Nusbaum C."/>
            <person name="Birren B."/>
        </authorList>
    </citation>
    <scope>NUCLEOTIDE SEQUENCE [LARGE SCALE GENOMIC DNA]</scope>
    <source>
        <strain evidence="9 10">ATCC 38327</strain>
    </source>
</reference>
<feature type="domain" description="DNA replication complex GINS protein PSF3 N-terminal" evidence="8">
    <location>
        <begin position="14"/>
        <end position="65"/>
    </location>
</feature>
<dbReference type="Pfam" id="PF05916">
    <property type="entry name" value="Sld5"/>
    <property type="match status" value="1"/>
</dbReference>
<dbReference type="AlphaFoldDB" id="A0A0L0S081"/>
<gene>
    <name evidence="9" type="ORF">AMAG_17823</name>
</gene>
<dbReference type="OrthoDB" id="10251744at2759"/>
<dbReference type="SUPFAM" id="SSF158573">
    <property type="entry name" value="GINS helical bundle-like"/>
    <property type="match status" value="1"/>
</dbReference>
<evidence type="ECO:0000313" key="10">
    <source>
        <dbReference type="Proteomes" id="UP000054350"/>
    </source>
</evidence>
<sequence length="211" mass="23644">MSWTARPLTDVDYYDLDGILAEQQCLPATFQVHIPGMGYLDGTEENEDILEGTKIPLPVWLIDTLNTDHEMLVETDLPKALTEAVLRHLRASASKVNLQALCPYYFMVAEKLQHMAEGTLPITTGDTIAQAFQDRLKAVLDHTQTRLEEHTSEFVQGLDMVERDILKRGQDASLQVKRWAMRTPARIRRAPALGMGDADVYGRPARGGRQG</sequence>
<feature type="domain" description="GINS subunit" evidence="7">
    <location>
        <begin position="81"/>
        <end position="180"/>
    </location>
</feature>
<dbReference type="Pfam" id="PF22466">
    <property type="entry name" value="PSF3_N"/>
    <property type="match status" value="1"/>
</dbReference>
<keyword evidence="5 6" id="KW-0539">Nucleus</keyword>
<evidence type="ECO:0000256" key="6">
    <source>
        <dbReference type="RuleBase" id="RU367161"/>
    </source>
</evidence>
<organism evidence="9 10">
    <name type="scientific">Allomyces macrogynus (strain ATCC 38327)</name>
    <name type="common">Allomyces javanicus var. macrogynus</name>
    <dbReference type="NCBI Taxonomy" id="578462"/>
    <lineage>
        <taxon>Eukaryota</taxon>
        <taxon>Fungi</taxon>
        <taxon>Fungi incertae sedis</taxon>
        <taxon>Blastocladiomycota</taxon>
        <taxon>Blastocladiomycetes</taxon>
        <taxon>Blastocladiales</taxon>
        <taxon>Blastocladiaceae</taxon>
        <taxon>Allomyces</taxon>
    </lineage>
</organism>
<accession>A0A0L0S081</accession>
<dbReference type="SUPFAM" id="SSF160059">
    <property type="entry name" value="PriA/YqbF domain"/>
    <property type="match status" value="1"/>
</dbReference>
<evidence type="ECO:0000256" key="4">
    <source>
        <dbReference type="ARBA" id="ARBA00022705"/>
    </source>
</evidence>
<dbReference type="STRING" id="578462.A0A0L0S081"/>
<reference evidence="10" key="2">
    <citation type="submission" date="2009-11" db="EMBL/GenBank/DDBJ databases">
        <title>The Genome Sequence of Allomyces macrogynus strain ATCC 38327.</title>
        <authorList>
            <consortium name="The Broad Institute Genome Sequencing Platform"/>
            <person name="Russ C."/>
            <person name="Cuomo C."/>
            <person name="Shea T."/>
            <person name="Young S.K."/>
            <person name="Zeng Q."/>
            <person name="Koehrsen M."/>
            <person name="Haas B."/>
            <person name="Borodovsky M."/>
            <person name="Guigo R."/>
            <person name="Alvarado L."/>
            <person name="Berlin A."/>
            <person name="Borenstein D."/>
            <person name="Chen Z."/>
            <person name="Engels R."/>
            <person name="Freedman E."/>
            <person name="Gellesch M."/>
            <person name="Goldberg J."/>
            <person name="Griggs A."/>
            <person name="Gujja S."/>
            <person name="Heiman D."/>
            <person name="Hepburn T."/>
            <person name="Howarth C."/>
            <person name="Jen D."/>
            <person name="Larson L."/>
            <person name="Lewis B."/>
            <person name="Mehta T."/>
            <person name="Park D."/>
            <person name="Pearson M."/>
            <person name="Roberts A."/>
            <person name="Saif S."/>
            <person name="Shenoy N."/>
            <person name="Sisk P."/>
            <person name="Stolte C."/>
            <person name="Sykes S."/>
            <person name="Walk T."/>
            <person name="White J."/>
            <person name="Yandava C."/>
            <person name="Burger G."/>
            <person name="Gray M.W."/>
            <person name="Holland P.W.H."/>
            <person name="King N."/>
            <person name="Lang F.B.F."/>
            <person name="Roger A.J."/>
            <person name="Ruiz-Trillo I."/>
            <person name="Lander E."/>
            <person name="Nusbaum C."/>
        </authorList>
    </citation>
    <scope>NUCLEOTIDE SEQUENCE [LARGE SCALE GENOMIC DNA]</scope>
    <source>
        <strain evidence="10">ATCC 38327</strain>
    </source>
</reference>
<evidence type="ECO:0000256" key="2">
    <source>
        <dbReference type="ARBA" id="ARBA00006343"/>
    </source>
</evidence>
<dbReference type="OMA" id="IYKEGWR"/>
<dbReference type="InterPro" id="IPR055221">
    <property type="entry name" value="PSF3_N"/>
</dbReference>
<dbReference type="GO" id="GO:0000811">
    <property type="term" value="C:GINS complex"/>
    <property type="evidence" value="ECO:0007669"/>
    <property type="project" value="UniProtKB-UniRule"/>
</dbReference>
<dbReference type="Proteomes" id="UP000054350">
    <property type="component" value="Unassembled WGS sequence"/>
</dbReference>
<proteinExistence type="inferred from homology"/>
<keyword evidence="4 6" id="KW-0235">DNA replication</keyword>
<dbReference type="InterPro" id="IPR021151">
    <property type="entry name" value="GINS_A"/>
</dbReference>
<evidence type="ECO:0000256" key="1">
    <source>
        <dbReference type="ARBA" id="ARBA00004123"/>
    </source>
</evidence>
<comment type="function">
    <text evidence="6">The GINS complex plays an essential role in the initiation of DNA replication.</text>
</comment>
<dbReference type="PANTHER" id="PTHR22768:SF0">
    <property type="entry name" value="DNA REPLICATION COMPLEX GINS PROTEIN PSF3"/>
    <property type="match status" value="1"/>
</dbReference>
<evidence type="ECO:0000313" key="9">
    <source>
        <dbReference type="EMBL" id="KNE55776.1"/>
    </source>
</evidence>
<evidence type="ECO:0000259" key="7">
    <source>
        <dbReference type="Pfam" id="PF05916"/>
    </source>
</evidence>
<dbReference type="Gene3D" id="1.20.58.2050">
    <property type="match status" value="1"/>
</dbReference>
<name>A0A0L0S081_ALLM3</name>
<dbReference type="InterPro" id="IPR010492">
    <property type="entry name" value="GINS_Psf3"/>
</dbReference>
<dbReference type="GO" id="GO:1902975">
    <property type="term" value="P:mitotic DNA replication initiation"/>
    <property type="evidence" value="ECO:0007669"/>
    <property type="project" value="TreeGrafter"/>
</dbReference>
<dbReference type="eggNOG" id="KOG1106">
    <property type="taxonomic scope" value="Eukaryota"/>
</dbReference>
<dbReference type="InterPro" id="IPR038437">
    <property type="entry name" value="GINS_Psf3_sf"/>
</dbReference>
<dbReference type="PANTHER" id="PTHR22768">
    <property type="entry name" value="DNA REPLICATION COMPLEX GINS PROTEIN PSF3"/>
    <property type="match status" value="1"/>
</dbReference>
<comment type="subcellular location">
    <subcellularLocation>
        <location evidence="1 6">Nucleus</location>
    </subcellularLocation>
</comment>
<comment type="subunit">
    <text evidence="6">Component of the GINS complex.</text>
</comment>
<keyword evidence="10" id="KW-1185">Reference proteome</keyword>
<evidence type="ECO:0000256" key="3">
    <source>
        <dbReference type="ARBA" id="ARBA00015140"/>
    </source>
</evidence>
<dbReference type="InterPro" id="IPR036224">
    <property type="entry name" value="GINS_bundle-like_dom_sf"/>
</dbReference>
<evidence type="ECO:0000256" key="5">
    <source>
        <dbReference type="ARBA" id="ARBA00023242"/>
    </source>
</evidence>
<dbReference type="VEuPathDB" id="FungiDB:AMAG_17823"/>
<dbReference type="EMBL" id="GG745329">
    <property type="protein sequence ID" value="KNE55776.1"/>
    <property type="molecule type" value="Genomic_DNA"/>
</dbReference>
<evidence type="ECO:0000259" key="8">
    <source>
        <dbReference type="Pfam" id="PF22466"/>
    </source>
</evidence>
<protein>
    <recommendedName>
        <fullName evidence="3 6">DNA replication complex GINS protein PSF3</fullName>
    </recommendedName>
</protein>